<protein>
    <recommendedName>
        <fullName evidence="3">Tetratricopeptide repeat protein</fullName>
    </recommendedName>
</protein>
<keyword evidence="2" id="KW-1185">Reference proteome</keyword>
<dbReference type="Proteomes" id="UP000269154">
    <property type="component" value="Unassembled WGS sequence"/>
</dbReference>
<gene>
    <name evidence="1" type="ORF">D5R40_34290</name>
</gene>
<proteinExistence type="predicted"/>
<comment type="caution">
    <text evidence="1">The sequence shown here is derived from an EMBL/GenBank/DDBJ whole genome shotgun (WGS) entry which is preliminary data.</text>
</comment>
<dbReference type="RefSeq" id="WP_134239677.1">
    <property type="nucleotide sequence ID" value="NZ_CAWOLW010000548.1"/>
</dbReference>
<evidence type="ECO:0000313" key="2">
    <source>
        <dbReference type="Proteomes" id="UP000269154"/>
    </source>
</evidence>
<feature type="non-terminal residue" evidence="1">
    <location>
        <position position="69"/>
    </location>
</feature>
<evidence type="ECO:0000313" key="1">
    <source>
        <dbReference type="EMBL" id="RQH14424.1"/>
    </source>
</evidence>
<dbReference type="AlphaFoldDB" id="A0A3N6NFC3"/>
<accession>A0A3N6NFC3</accession>
<name>A0A3N6NFC3_9CYAN</name>
<evidence type="ECO:0008006" key="3">
    <source>
        <dbReference type="Google" id="ProtNLM"/>
    </source>
</evidence>
<sequence>MLWDKDVAKTVSYFQAAGKQWKKIEDYSGYQAVMSNLSRLYIALGMEEEALIYNDSSLYVAQLAEKNGS</sequence>
<organism evidence="1 2">
    <name type="scientific">Okeania hirsuta</name>
    <dbReference type="NCBI Taxonomy" id="1458930"/>
    <lineage>
        <taxon>Bacteria</taxon>
        <taxon>Bacillati</taxon>
        <taxon>Cyanobacteriota</taxon>
        <taxon>Cyanophyceae</taxon>
        <taxon>Oscillatoriophycideae</taxon>
        <taxon>Oscillatoriales</taxon>
        <taxon>Microcoleaceae</taxon>
        <taxon>Okeania</taxon>
    </lineage>
</organism>
<reference evidence="1 2" key="1">
    <citation type="journal article" date="2018" name="ACS Chem. Biol.">
        <title>Ketoreductase domain dysfunction expands chemodiversity: malyngamide biosynthesis in the cyanobacterium Okeania hirsuta.</title>
        <authorList>
            <person name="Moss N.A."/>
            <person name="Leao T."/>
            <person name="Rankin M."/>
            <person name="McCullough T.M."/>
            <person name="Qu P."/>
            <person name="Korobeynikov A."/>
            <person name="Smith J.L."/>
            <person name="Gerwick L."/>
            <person name="Gerwick W.H."/>
        </authorList>
    </citation>
    <scope>NUCLEOTIDE SEQUENCE [LARGE SCALE GENOMIC DNA]</scope>
    <source>
        <strain evidence="1 2">PAB10Feb10-1</strain>
    </source>
</reference>
<dbReference type="EMBL" id="RCBY01000592">
    <property type="protein sequence ID" value="RQH14424.1"/>
    <property type="molecule type" value="Genomic_DNA"/>
</dbReference>